<evidence type="ECO:0000313" key="3">
    <source>
        <dbReference type="Proteomes" id="UP000499080"/>
    </source>
</evidence>
<proteinExistence type="predicted"/>
<protein>
    <submittedName>
        <fullName evidence="2">Uncharacterized protein</fullName>
    </submittedName>
</protein>
<comment type="caution">
    <text evidence="2">The sequence shown here is derived from an EMBL/GenBank/DDBJ whole genome shotgun (WGS) entry which is preliminary data.</text>
</comment>
<feature type="region of interest" description="Disordered" evidence="1">
    <location>
        <begin position="78"/>
        <end position="119"/>
    </location>
</feature>
<reference evidence="2 3" key="1">
    <citation type="journal article" date="2019" name="Sci. Rep.">
        <title>Orb-weaving spider Araneus ventricosus genome elucidates the spidroin gene catalogue.</title>
        <authorList>
            <person name="Kono N."/>
            <person name="Nakamura H."/>
            <person name="Ohtoshi R."/>
            <person name="Moran D.A.P."/>
            <person name="Shinohara A."/>
            <person name="Yoshida Y."/>
            <person name="Fujiwara M."/>
            <person name="Mori M."/>
            <person name="Tomita M."/>
            <person name="Arakawa K."/>
        </authorList>
    </citation>
    <scope>NUCLEOTIDE SEQUENCE [LARGE SCALE GENOMIC DNA]</scope>
</reference>
<name>A0A4Y2HBI2_ARAVE</name>
<dbReference type="Proteomes" id="UP000499080">
    <property type="component" value="Unassembled WGS sequence"/>
</dbReference>
<dbReference type="AlphaFoldDB" id="A0A4Y2HBI2"/>
<evidence type="ECO:0000256" key="1">
    <source>
        <dbReference type="SAM" id="MobiDB-lite"/>
    </source>
</evidence>
<dbReference type="EMBL" id="BGPR01001827">
    <property type="protein sequence ID" value="GBM62631.1"/>
    <property type="molecule type" value="Genomic_DNA"/>
</dbReference>
<gene>
    <name evidence="2" type="ORF">AVEN_187037_1</name>
</gene>
<accession>A0A4Y2HBI2</accession>
<keyword evidence="3" id="KW-1185">Reference proteome</keyword>
<sequence>MHLRTAHTRATEIFHKNLLGSGDLVVWSRPRGRGVLGSKPDSTEELPRKRVWCTLNPSGPNILMLVWFRSLEREVPAQVSSTSSDKGSKLRGPSQNSPRVSSERDVNMTKLPKNRLANF</sequence>
<organism evidence="2 3">
    <name type="scientific">Araneus ventricosus</name>
    <name type="common">Orbweaver spider</name>
    <name type="synonym">Epeira ventricosa</name>
    <dbReference type="NCBI Taxonomy" id="182803"/>
    <lineage>
        <taxon>Eukaryota</taxon>
        <taxon>Metazoa</taxon>
        <taxon>Ecdysozoa</taxon>
        <taxon>Arthropoda</taxon>
        <taxon>Chelicerata</taxon>
        <taxon>Arachnida</taxon>
        <taxon>Araneae</taxon>
        <taxon>Araneomorphae</taxon>
        <taxon>Entelegynae</taxon>
        <taxon>Araneoidea</taxon>
        <taxon>Araneidae</taxon>
        <taxon>Araneus</taxon>
    </lineage>
</organism>
<evidence type="ECO:0000313" key="2">
    <source>
        <dbReference type="EMBL" id="GBM62631.1"/>
    </source>
</evidence>